<dbReference type="KEGG" id="mtp:Mthe_1515"/>
<feature type="transmembrane region" description="Helical" evidence="1">
    <location>
        <begin position="7"/>
        <end position="30"/>
    </location>
</feature>
<name>A0B9B3_METTP</name>
<protein>
    <submittedName>
        <fullName evidence="2">Putative small multi-drug export</fullName>
    </submittedName>
</protein>
<evidence type="ECO:0000313" key="3">
    <source>
        <dbReference type="EMBL" id="ABK15301.1"/>
    </source>
</evidence>
<sequence length="160" mass="17210">MIEIPEWAMVMLLAMSPISELCGAIPLAIACGYSPLEAYAISVIGNLIPVAPLLLFLGPVSSFLMRYPPGYRFFTWLFSRTRRKYIEGREEVGFAALTLFVAIPLPVTGAWTGCVLAFLLGFRPLPAFLSIALGVLIAGVVVTAAVTGAFALCHTIQMSI</sequence>
<keyword evidence="1" id="KW-0472">Membrane</keyword>
<evidence type="ECO:0000313" key="4">
    <source>
        <dbReference type="Proteomes" id="UP000000674"/>
    </source>
</evidence>
<keyword evidence="4" id="KW-1185">Reference proteome</keyword>
<dbReference type="HOGENOM" id="CLU_075669_1_0_2"/>
<organism evidence="2 4">
    <name type="scientific">Methanothrix thermoacetophila (strain DSM 6194 / JCM 14653 / NBRC 101360 / PT)</name>
    <name type="common">Methanosaeta thermophila</name>
    <dbReference type="NCBI Taxonomy" id="349307"/>
    <lineage>
        <taxon>Archaea</taxon>
        <taxon>Methanobacteriati</taxon>
        <taxon>Methanobacteriota</taxon>
        <taxon>Stenosarchaea group</taxon>
        <taxon>Methanomicrobia</taxon>
        <taxon>Methanotrichales</taxon>
        <taxon>Methanotrichaceae</taxon>
        <taxon>Methanothrix</taxon>
    </lineage>
</organism>
<proteinExistence type="predicted"/>
<dbReference type="AlphaFoldDB" id="A0B9B3"/>
<dbReference type="InterPro" id="IPR009577">
    <property type="entry name" value="Sm_multidrug_ex"/>
</dbReference>
<reference evidence="2 4" key="1">
    <citation type="submission" date="2006-10" db="EMBL/GenBank/DDBJ databases">
        <title>Complete sequence of Methanosaeta thermophila PT.</title>
        <authorList>
            <consortium name="US DOE Joint Genome Institute"/>
            <person name="Copeland A."/>
            <person name="Lucas S."/>
            <person name="Lapidus A."/>
            <person name="Barry K."/>
            <person name="Detter J.C."/>
            <person name="Glavina del Rio T."/>
            <person name="Hammon N."/>
            <person name="Israni S."/>
            <person name="Pitluck S."/>
            <person name="Chain P."/>
            <person name="Malfatti S."/>
            <person name="Shin M."/>
            <person name="Vergez L."/>
            <person name="Schmutz J."/>
            <person name="Larimer F."/>
            <person name="Land M."/>
            <person name="Hauser L."/>
            <person name="Kyrpides N."/>
            <person name="Kim E."/>
            <person name="Smith K.S."/>
            <person name="Ingram-Smith C."/>
            <person name="Richardson P."/>
        </authorList>
    </citation>
    <scope>NUCLEOTIDE SEQUENCE [LARGE SCALE GENOMIC DNA]</scope>
    <source>
        <strain evidence="4">DSM 6194 / JCM 14653 / NBRC 101360 / PT</strain>
        <strain evidence="2">PT</strain>
    </source>
</reference>
<accession>A0B9B3</accession>
<feature type="transmembrane region" description="Helical" evidence="1">
    <location>
        <begin position="92"/>
        <end position="122"/>
    </location>
</feature>
<dbReference type="Pfam" id="PF06695">
    <property type="entry name" value="Sm_multidrug_ex"/>
    <property type="match status" value="1"/>
</dbReference>
<dbReference type="KEGG" id="mtp:Mthe_1529"/>
<dbReference type="PANTHER" id="PTHR36007:SF2">
    <property type="entry name" value="TRANSPORT PROTEIN-RELATED"/>
    <property type="match status" value="1"/>
</dbReference>
<keyword evidence="1" id="KW-1133">Transmembrane helix</keyword>
<feature type="transmembrane region" description="Helical" evidence="1">
    <location>
        <begin position="36"/>
        <end position="57"/>
    </location>
</feature>
<evidence type="ECO:0000256" key="1">
    <source>
        <dbReference type="SAM" id="Phobius"/>
    </source>
</evidence>
<dbReference type="EMBL" id="CP000477">
    <property type="protein sequence ID" value="ABK15287.1"/>
    <property type="molecule type" value="Genomic_DNA"/>
</dbReference>
<feature type="transmembrane region" description="Helical" evidence="1">
    <location>
        <begin position="128"/>
        <end position="153"/>
    </location>
</feature>
<keyword evidence="1" id="KW-0812">Transmembrane</keyword>
<dbReference type="Proteomes" id="UP000000674">
    <property type="component" value="Chromosome"/>
</dbReference>
<evidence type="ECO:0000313" key="2">
    <source>
        <dbReference type="EMBL" id="ABK15287.1"/>
    </source>
</evidence>
<gene>
    <name evidence="2" type="ordered locus">Mthe_1515</name>
    <name evidence="3" type="ordered locus">Mthe_1529</name>
</gene>
<dbReference type="RefSeq" id="WP_011696679.1">
    <property type="nucleotide sequence ID" value="NC_008553.1"/>
</dbReference>
<dbReference type="PANTHER" id="PTHR36007">
    <property type="entry name" value="TRANSPORT PROTEIN-RELATED"/>
    <property type="match status" value="1"/>
</dbReference>
<dbReference type="GeneID" id="4462906"/>
<dbReference type="EMBL" id="CP000477">
    <property type="protein sequence ID" value="ABK15301.1"/>
    <property type="molecule type" value="Genomic_DNA"/>
</dbReference>
<dbReference type="OrthoDB" id="116567at2157"/>